<name>A0A7M2QMJ9_9ZZZZ</name>
<keyword evidence="2" id="KW-0812">Transmembrane</keyword>
<evidence type="ECO:0000313" key="3">
    <source>
        <dbReference type="EMBL" id="QOV05742.1"/>
    </source>
</evidence>
<keyword evidence="2" id="KW-1133">Transmembrane helix</keyword>
<dbReference type="EMBL" id="MT993629">
    <property type="protein sequence ID" value="QOV05742.1"/>
    <property type="molecule type" value="Genomic_DNA"/>
</dbReference>
<dbReference type="AlphaFoldDB" id="A0A7M2QMJ9"/>
<feature type="region of interest" description="Disordered" evidence="1">
    <location>
        <begin position="207"/>
        <end position="238"/>
    </location>
</feature>
<feature type="transmembrane region" description="Helical" evidence="2">
    <location>
        <begin position="166"/>
        <end position="183"/>
    </location>
</feature>
<accession>A0A7M2QMJ9</accession>
<evidence type="ECO:0000256" key="1">
    <source>
        <dbReference type="SAM" id="MobiDB-lite"/>
    </source>
</evidence>
<protein>
    <submittedName>
        <fullName evidence="3">Uncharacterized protein</fullName>
    </submittedName>
</protein>
<reference evidence="3" key="1">
    <citation type="submission" date="2020-09" db="EMBL/GenBank/DDBJ databases">
        <authorList>
            <person name="Eze J.U."/>
            <person name="Rahube T.O."/>
        </authorList>
    </citation>
    <scope>NUCLEOTIDE SEQUENCE</scope>
</reference>
<sequence>MAQENKKWVFTELVKDPNNIEQLISYAIYKGFKDEKARSLRKENKSEAEIEDELVKYHDHCLSSPKQLDVFRDKAAQIVGGYVAAANSGLQTRVDAEFAKFEADKKKEIAALEKKVKEAEKAALKRLMAGADQYSKQIKKPVGILEISKAWAWALIKFLFSGVPKLFATAFSIGLLFSLYGLINGDAVTGLRKGLYKTIDLTVPGEKVTSEQRDVSSNTPEGQEAPAEKSPATAGRNH</sequence>
<keyword evidence="2" id="KW-0472">Membrane</keyword>
<organism evidence="3">
    <name type="scientific">feces metagenome</name>
    <dbReference type="NCBI Taxonomy" id="1861841"/>
    <lineage>
        <taxon>unclassified sequences</taxon>
        <taxon>metagenomes</taxon>
        <taxon>organismal metagenomes</taxon>
    </lineage>
</organism>
<evidence type="ECO:0000256" key="2">
    <source>
        <dbReference type="SAM" id="Phobius"/>
    </source>
</evidence>
<proteinExistence type="predicted"/>